<dbReference type="Proteomes" id="UP000076038">
    <property type="component" value="Chromosome"/>
</dbReference>
<keyword evidence="2" id="KW-1185">Reference proteome</keyword>
<organism evidence="1 2">
    <name type="scientific">Rhodococcoides fascians</name>
    <name type="common">Rhodococcus fascians</name>
    <dbReference type="NCBI Taxonomy" id="1828"/>
    <lineage>
        <taxon>Bacteria</taxon>
        <taxon>Bacillati</taxon>
        <taxon>Actinomycetota</taxon>
        <taxon>Actinomycetes</taxon>
        <taxon>Mycobacteriales</taxon>
        <taxon>Nocardiaceae</taxon>
        <taxon>Rhodococcoides</taxon>
    </lineage>
</organism>
<dbReference type="EMBL" id="CP015220">
    <property type="protein sequence ID" value="AMY24208.1"/>
    <property type="molecule type" value="Genomic_DNA"/>
</dbReference>
<name>A0A143QN30_RHOFA</name>
<dbReference type="KEGG" id="rhs:A3Q41_02917"/>
<sequence length="132" mass="14079">MRRQPGGAAPSRLDVPAIHNIAMRSSAVNDVESTPAACASSTSFAPRAVERSQASINVVAFGNRRSAAGLRNWVLNLHNALEPKGVYVAHVGITALIGAGHPEAEPDVIAKAYTTLYDERRDAELHYVAYDA</sequence>
<protein>
    <submittedName>
        <fullName evidence="1">Uncharacterized protein</fullName>
    </submittedName>
</protein>
<gene>
    <name evidence="1" type="ORF">A3Q41_02917</name>
</gene>
<accession>A0A143QN30</accession>
<dbReference type="AlphaFoldDB" id="A0A143QN30"/>
<reference evidence="2" key="2">
    <citation type="submission" date="2016-04" db="EMBL/GenBank/DDBJ databases">
        <title>Complete Genome and Plasmid Sequences for Rhodococcus fascians D188 and Draft Sequences for Rhodococcus spp. Isolates PBTS 1 and PBTS 2.</title>
        <authorList>
            <person name="Stamer R."/>
            <person name="Vereecke D."/>
            <person name="Zhang Y."/>
            <person name="Schilkey F."/>
            <person name="Devitt N."/>
            <person name="Randall J."/>
        </authorList>
    </citation>
    <scope>NUCLEOTIDE SEQUENCE [LARGE SCALE GENOMIC DNA]</scope>
    <source>
        <strain evidence="2">PBTS2</strain>
    </source>
</reference>
<evidence type="ECO:0000313" key="1">
    <source>
        <dbReference type="EMBL" id="AMY24208.1"/>
    </source>
</evidence>
<evidence type="ECO:0000313" key="2">
    <source>
        <dbReference type="Proteomes" id="UP000076038"/>
    </source>
</evidence>
<reference evidence="1 2" key="1">
    <citation type="journal article" date="2016" name="Genome Announc.">
        <title>Complete Genome and Plasmid Sequences for Rhodococcus fascians D188 and Draft Sequences for Rhodococcus Isolates PBTS 1 and PBTS 2.</title>
        <authorList>
            <person name="Stamler R.A."/>
            <person name="Vereecke D."/>
            <person name="Zhang Y."/>
            <person name="Schilkey F."/>
            <person name="Devitt N."/>
            <person name="Randall J.J."/>
        </authorList>
    </citation>
    <scope>NUCLEOTIDE SEQUENCE [LARGE SCALE GENOMIC DNA]</scope>
    <source>
        <strain evidence="1 2">PBTS2</strain>
    </source>
</reference>
<proteinExistence type="predicted"/>
<dbReference type="PATRIC" id="fig|1653479.3.peg.2953"/>